<feature type="transmembrane region" description="Helical" evidence="1">
    <location>
        <begin position="175"/>
        <end position="196"/>
    </location>
</feature>
<keyword evidence="3" id="KW-1185">Reference proteome</keyword>
<feature type="non-terminal residue" evidence="2">
    <location>
        <position position="244"/>
    </location>
</feature>
<feature type="transmembrane region" description="Helical" evidence="1">
    <location>
        <begin position="223"/>
        <end position="242"/>
    </location>
</feature>
<feature type="transmembrane region" description="Helical" evidence="1">
    <location>
        <begin position="147"/>
        <end position="168"/>
    </location>
</feature>
<dbReference type="PROSITE" id="PS51257">
    <property type="entry name" value="PROKAR_LIPOPROTEIN"/>
    <property type="match status" value="1"/>
</dbReference>
<protein>
    <submittedName>
        <fullName evidence="2">Uncharacterized protein</fullName>
    </submittedName>
</protein>
<keyword evidence="1" id="KW-1133">Transmembrane helix</keyword>
<evidence type="ECO:0000313" key="2">
    <source>
        <dbReference type="EMBL" id="KAH8489974.1"/>
    </source>
</evidence>
<evidence type="ECO:0000256" key="1">
    <source>
        <dbReference type="SAM" id="Phobius"/>
    </source>
</evidence>
<reference evidence="2" key="1">
    <citation type="journal article" date="2021" name="J. Hered.">
        <title>Genome Assembly of Salicaceae Populus deltoides (Eastern Cottonwood) I-69 Based on Nanopore Sequencing and Hi-C Technologies.</title>
        <authorList>
            <person name="Bai S."/>
            <person name="Wu H."/>
            <person name="Zhang J."/>
            <person name="Pan Z."/>
            <person name="Zhao W."/>
            <person name="Li Z."/>
            <person name="Tong C."/>
        </authorList>
    </citation>
    <scope>NUCLEOTIDE SEQUENCE</scope>
    <source>
        <tissue evidence="2">Leaf</tissue>
    </source>
</reference>
<keyword evidence="1" id="KW-0812">Transmembrane</keyword>
<organism evidence="2 3">
    <name type="scientific">Populus deltoides</name>
    <name type="common">Eastern poplar</name>
    <name type="synonym">Eastern cottonwood</name>
    <dbReference type="NCBI Taxonomy" id="3696"/>
    <lineage>
        <taxon>Eukaryota</taxon>
        <taxon>Viridiplantae</taxon>
        <taxon>Streptophyta</taxon>
        <taxon>Embryophyta</taxon>
        <taxon>Tracheophyta</taxon>
        <taxon>Spermatophyta</taxon>
        <taxon>Magnoliopsida</taxon>
        <taxon>eudicotyledons</taxon>
        <taxon>Gunneridae</taxon>
        <taxon>Pentapetalae</taxon>
        <taxon>rosids</taxon>
        <taxon>fabids</taxon>
        <taxon>Malpighiales</taxon>
        <taxon>Salicaceae</taxon>
        <taxon>Saliceae</taxon>
        <taxon>Populus</taxon>
    </lineage>
</organism>
<proteinExistence type="predicted"/>
<accession>A0A8T2XBF0</accession>
<dbReference type="Proteomes" id="UP000807159">
    <property type="component" value="Chromosome 14"/>
</dbReference>
<dbReference type="EMBL" id="JACEGQ020000014">
    <property type="protein sequence ID" value="KAH8489974.1"/>
    <property type="molecule type" value="Genomic_DNA"/>
</dbReference>
<evidence type="ECO:0000313" key="3">
    <source>
        <dbReference type="Proteomes" id="UP000807159"/>
    </source>
</evidence>
<gene>
    <name evidence="2" type="ORF">H0E87_025260</name>
</gene>
<name>A0A8T2XBF0_POPDE</name>
<comment type="caution">
    <text evidence="2">The sequence shown here is derived from an EMBL/GenBank/DDBJ whole genome shotgun (WGS) entry which is preliminary data.</text>
</comment>
<dbReference type="AlphaFoldDB" id="A0A8T2XBF0"/>
<keyword evidence="1" id="KW-0472">Membrane</keyword>
<sequence>MASPKLTSLFAFNRKQTESVHCLSPVTLTGGCVNDSEVGASADEPVAPLFFTDELDGGLNSFPPPCFVKDLLFVWPDGVSGSLSSHLQTTPTTTAGVNFSTDTVDARFFEGFDVRVVAPPLPIRAFGYGRVSLTHPSLCLASPLGCAGVGMLFSLLPMKFVLGLIFACPTALIKLLSCVVWLLWLVVAAVSLLFLYCRSALGESQYIPAFCVRCLLMRGPGPLVGSLCLGLMVFTVGGGYFLSG</sequence>